<evidence type="ECO:0000313" key="1">
    <source>
        <dbReference type="EMBL" id="KAK3724567.1"/>
    </source>
</evidence>
<name>A0AAE0XYE1_9GAST</name>
<accession>A0AAE0XYE1</accession>
<protein>
    <submittedName>
        <fullName evidence="1">Uncharacterized protein</fullName>
    </submittedName>
</protein>
<organism evidence="1 2">
    <name type="scientific">Elysia crispata</name>
    <name type="common">lettuce slug</name>
    <dbReference type="NCBI Taxonomy" id="231223"/>
    <lineage>
        <taxon>Eukaryota</taxon>
        <taxon>Metazoa</taxon>
        <taxon>Spiralia</taxon>
        <taxon>Lophotrochozoa</taxon>
        <taxon>Mollusca</taxon>
        <taxon>Gastropoda</taxon>
        <taxon>Heterobranchia</taxon>
        <taxon>Euthyneura</taxon>
        <taxon>Panpulmonata</taxon>
        <taxon>Sacoglossa</taxon>
        <taxon>Placobranchoidea</taxon>
        <taxon>Plakobranchidae</taxon>
        <taxon>Elysia</taxon>
    </lineage>
</organism>
<dbReference type="Proteomes" id="UP001283361">
    <property type="component" value="Unassembled WGS sequence"/>
</dbReference>
<sequence>MSRLEILLVAEVGRQLPQVDSLRVKEIVKTMSEIAAEQMSHDAPLMFASLGDVNLRFRVSRATLLTSDTTQLHQYSAERRSTRRVCLCQPSMLSTASCAFH</sequence>
<reference evidence="1" key="1">
    <citation type="journal article" date="2023" name="G3 (Bethesda)">
        <title>A reference genome for the long-term kleptoplast-retaining sea slug Elysia crispata morphotype clarki.</title>
        <authorList>
            <person name="Eastman K.E."/>
            <person name="Pendleton A.L."/>
            <person name="Shaikh M.A."/>
            <person name="Suttiyut T."/>
            <person name="Ogas R."/>
            <person name="Tomko P."/>
            <person name="Gavelis G."/>
            <person name="Widhalm J.R."/>
            <person name="Wisecaver J.H."/>
        </authorList>
    </citation>
    <scope>NUCLEOTIDE SEQUENCE</scope>
    <source>
        <strain evidence="1">ECLA1</strain>
    </source>
</reference>
<keyword evidence="2" id="KW-1185">Reference proteome</keyword>
<dbReference type="EMBL" id="JAWDGP010007343">
    <property type="protein sequence ID" value="KAK3724567.1"/>
    <property type="molecule type" value="Genomic_DNA"/>
</dbReference>
<evidence type="ECO:0000313" key="2">
    <source>
        <dbReference type="Proteomes" id="UP001283361"/>
    </source>
</evidence>
<gene>
    <name evidence="1" type="ORF">RRG08_036545</name>
</gene>
<proteinExistence type="predicted"/>
<dbReference type="AlphaFoldDB" id="A0AAE0XYE1"/>
<comment type="caution">
    <text evidence="1">The sequence shown here is derived from an EMBL/GenBank/DDBJ whole genome shotgun (WGS) entry which is preliminary data.</text>
</comment>